<organism evidence="1 2">
    <name type="scientific">Polarella glacialis</name>
    <name type="common">Dinoflagellate</name>
    <dbReference type="NCBI Taxonomy" id="89957"/>
    <lineage>
        <taxon>Eukaryota</taxon>
        <taxon>Sar</taxon>
        <taxon>Alveolata</taxon>
        <taxon>Dinophyceae</taxon>
        <taxon>Suessiales</taxon>
        <taxon>Suessiaceae</taxon>
        <taxon>Polarella</taxon>
    </lineage>
</organism>
<dbReference type="EMBL" id="CAJNNV010019435">
    <property type="protein sequence ID" value="CAE8606546.1"/>
    <property type="molecule type" value="Genomic_DNA"/>
</dbReference>
<evidence type="ECO:0000313" key="2">
    <source>
        <dbReference type="Proteomes" id="UP000654075"/>
    </source>
</evidence>
<name>A0A813F7Z7_POLGL</name>
<keyword evidence="2" id="KW-1185">Reference proteome</keyword>
<comment type="caution">
    <text evidence="1">The sequence shown here is derived from an EMBL/GenBank/DDBJ whole genome shotgun (WGS) entry which is preliminary data.</text>
</comment>
<reference evidence="1" key="1">
    <citation type="submission" date="2021-02" db="EMBL/GenBank/DDBJ databases">
        <authorList>
            <person name="Dougan E. K."/>
            <person name="Rhodes N."/>
            <person name="Thang M."/>
            <person name="Chan C."/>
        </authorList>
    </citation>
    <scope>NUCLEOTIDE SEQUENCE</scope>
</reference>
<proteinExistence type="predicted"/>
<sequence>MDLLEEAASSVLPGAGLAVVGFHDRLRVRRVRRWVLRFLRRAGQWCSRRRVASACIAALAPGTSEFEGLAVVSAVLSALRREGRFFLVRSATARPPSFSGLSDGLLRFL</sequence>
<dbReference type="AlphaFoldDB" id="A0A813F7Z7"/>
<gene>
    <name evidence="1" type="ORF">PGLA1383_LOCUS24534</name>
</gene>
<protein>
    <submittedName>
        <fullName evidence="1">Uncharacterized protein</fullName>
    </submittedName>
</protein>
<dbReference type="Proteomes" id="UP000654075">
    <property type="component" value="Unassembled WGS sequence"/>
</dbReference>
<evidence type="ECO:0000313" key="1">
    <source>
        <dbReference type="EMBL" id="CAE8606546.1"/>
    </source>
</evidence>
<accession>A0A813F7Z7</accession>